<evidence type="ECO:0000256" key="3">
    <source>
        <dbReference type="ARBA" id="ARBA00023002"/>
    </source>
</evidence>
<organism evidence="8 9">
    <name type="scientific">Rheinheimera aquimaris</name>
    <dbReference type="NCBI Taxonomy" id="412437"/>
    <lineage>
        <taxon>Bacteria</taxon>
        <taxon>Pseudomonadati</taxon>
        <taxon>Pseudomonadota</taxon>
        <taxon>Gammaproteobacteria</taxon>
        <taxon>Chromatiales</taxon>
        <taxon>Chromatiaceae</taxon>
        <taxon>Rheinheimera</taxon>
    </lineage>
</organism>
<comment type="cofactor">
    <cofactor evidence="6">
        <name>FMN</name>
        <dbReference type="ChEBI" id="CHEBI:58210"/>
    </cofactor>
    <text evidence="6">Binds 1 FMN per subunit.</text>
</comment>
<evidence type="ECO:0000256" key="4">
    <source>
        <dbReference type="ARBA" id="ARBA00023027"/>
    </source>
</evidence>
<comment type="function">
    <text evidence="6">Also exhibits azoreductase activity. Catalyzes the reductive cleavage of the azo bond in aromatic azo compounds to the corresponding amines.</text>
</comment>
<evidence type="ECO:0000256" key="1">
    <source>
        <dbReference type="ARBA" id="ARBA00022630"/>
    </source>
</evidence>
<comment type="subunit">
    <text evidence="6">Homodimer.</text>
</comment>
<evidence type="ECO:0000256" key="2">
    <source>
        <dbReference type="ARBA" id="ARBA00022643"/>
    </source>
</evidence>
<comment type="similarity">
    <text evidence="6">Belongs to the azoreductase type 1 family.</text>
</comment>
<proteinExistence type="inferred from homology"/>
<evidence type="ECO:0000256" key="6">
    <source>
        <dbReference type="HAMAP-Rule" id="MF_01216"/>
    </source>
</evidence>
<comment type="caution">
    <text evidence="8">The sequence shown here is derived from an EMBL/GenBank/DDBJ whole genome shotgun (WGS) entry which is preliminary data.</text>
</comment>
<dbReference type="InterPro" id="IPR003680">
    <property type="entry name" value="Flavodoxin_fold"/>
</dbReference>
<keyword evidence="3 6" id="KW-0560">Oxidoreductase</keyword>
<dbReference type="PANTHER" id="PTHR43741">
    <property type="entry name" value="FMN-DEPENDENT NADH-AZOREDUCTASE 1"/>
    <property type="match status" value="1"/>
</dbReference>
<sequence length="206" mass="22647">MKLLHLKVSPNLAGSASREVGHHLLRKLQQRYPALTETVLDLGQQYLPHLDALTVSAFLTKPDLRTVAQQNAIALSERLVDQLLAHDTLLISSPMWNLGLPSVLKAWFDHITRAGRTFAFTDRGEKVGLVSGKKVFVVVASGTPFIGRPNEGDDQFTPYISTALRYIGITDVRFIRVDGTHHPHTRDAAVPDAIAAADLIVDLLTD</sequence>
<evidence type="ECO:0000256" key="5">
    <source>
        <dbReference type="ARBA" id="ARBA00048542"/>
    </source>
</evidence>
<dbReference type="Gene3D" id="3.40.50.360">
    <property type="match status" value="1"/>
</dbReference>
<feature type="binding site" evidence="6">
    <location>
        <position position="9"/>
    </location>
    <ligand>
        <name>FMN</name>
        <dbReference type="ChEBI" id="CHEBI:58210"/>
    </ligand>
</feature>
<accession>A0ABN1DB02</accession>
<dbReference type="RefSeq" id="WP_134053998.1">
    <property type="nucleotide sequence ID" value="NZ_BAAAEO010000001.1"/>
</dbReference>
<keyword evidence="9" id="KW-1185">Reference proteome</keyword>
<dbReference type="InterPro" id="IPR050104">
    <property type="entry name" value="FMN-dep_NADH:Q_OxRdtase_AzoR1"/>
</dbReference>
<comment type="function">
    <text evidence="6">Quinone reductase that provides resistance to thiol-specific stress caused by electrophilic quinones.</text>
</comment>
<feature type="binding site" evidence="6">
    <location>
        <begin position="95"/>
        <end position="98"/>
    </location>
    <ligand>
        <name>FMN</name>
        <dbReference type="ChEBI" id="CHEBI:58210"/>
    </ligand>
</feature>
<feature type="domain" description="Flavodoxin-like fold" evidence="7">
    <location>
        <begin position="1"/>
        <end position="197"/>
    </location>
</feature>
<dbReference type="EMBL" id="BAAAEO010000001">
    <property type="protein sequence ID" value="GAA0538924.1"/>
    <property type="molecule type" value="Genomic_DNA"/>
</dbReference>
<dbReference type="PANTHER" id="PTHR43741:SF4">
    <property type="entry name" value="FMN-DEPENDENT NADH:QUINONE OXIDOREDUCTASE"/>
    <property type="match status" value="1"/>
</dbReference>
<evidence type="ECO:0000313" key="8">
    <source>
        <dbReference type="EMBL" id="GAA0538924.1"/>
    </source>
</evidence>
<keyword evidence="1 6" id="KW-0285">Flavoprotein</keyword>
<dbReference type="EC" id="1.6.5.-" evidence="6"/>
<feature type="binding site" evidence="6">
    <location>
        <begin position="15"/>
        <end position="17"/>
    </location>
    <ligand>
        <name>FMN</name>
        <dbReference type="ChEBI" id="CHEBI:58210"/>
    </ligand>
</feature>
<evidence type="ECO:0000259" key="7">
    <source>
        <dbReference type="Pfam" id="PF02525"/>
    </source>
</evidence>
<protein>
    <recommendedName>
        <fullName evidence="6">FMN dependent NADH:quinone oxidoreductase</fullName>
        <ecNumber evidence="6">1.6.5.-</ecNumber>
    </recommendedName>
    <alternativeName>
        <fullName evidence="6">Azo-dye reductase</fullName>
    </alternativeName>
    <alternativeName>
        <fullName evidence="6">FMN-dependent NADH-azo compound oxidoreductase</fullName>
    </alternativeName>
    <alternativeName>
        <fullName evidence="6">FMN-dependent NADH-azoreductase</fullName>
        <ecNumber evidence="6">1.7.1.17</ecNumber>
    </alternativeName>
</protein>
<comment type="catalytic activity">
    <reaction evidence="6">
        <text>2 a quinone + NADH + H(+) = 2 a 1,4-benzosemiquinone + NAD(+)</text>
        <dbReference type="Rhea" id="RHEA:65952"/>
        <dbReference type="ChEBI" id="CHEBI:15378"/>
        <dbReference type="ChEBI" id="CHEBI:57540"/>
        <dbReference type="ChEBI" id="CHEBI:57945"/>
        <dbReference type="ChEBI" id="CHEBI:132124"/>
        <dbReference type="ChEBI" id="CHEBI:134225"/>
    </reaction>
</comment>
<keyword evidence="4 6" id="KW-0520">NAD</keyword>
<dbReference type="InterPro" id="IPR029039">
    <property type="entry name" value="Flavoprotein-like_sf"/>
</dbReference>
<dbReference type="Proteomes" id="UP001501169">
    <property type="component" value="Unassembled WGS sequence"/>
</dbReference>
<dbReference type="SUPFAM" id="SSF52218">
    <property type="entry name" value="Flavoproteins"/>
    <property type="match status" value="1"/>
</dbReference>
<reference evidence="8 9" key="1">
    <citation type="journal article" date="2019" name="Int. J. Syst. Evol. Microbiol.">
        <title>The Global Catalogue of Microorganisms (GCM) 10K type strain sequencing project: providing services to taxonomists for standard genome sequencing and annotation.</title>
        <authorList>
            <consortium name="The Broad Institute Genomics Platform"/>
            <consortium name="The Broad Institute Genome Sequencing Center for Infectious Disease"/>
            <person name="Wu L."/>
            <person name="Ma J."/>
        </authorList>
    </citation>
    <scope>NUCLEOTIDE SEQUENCE [LARGE SCALE GENOMIC DNA]</scope>
    <source>
        <strain evidence="8 9">JCM 14331</strain>
    </source>
</reference>
<keyword evidence="2 6" id="KW-0288">FMN</keyword>
<comment type="caution">
    <text evidence="6">Lacks conserved residue(s) required for the propagation of feature annotation.</text>
</comment>
<name>A0ABN1DB02_9GAMM</name>
<dbReference type="EC" id="1.7.1.17" evidence="6"/>
<gene>
    <name evidence="8" type="primary">azoR3</name>
    <name evidence="6" type="synonym">azoR</name>
    <name evidence="8" type="ORF">GCM10009098_03070</name>
</gene>
<comment type="catalytic activity">
    <reaction evidence="5">
        <text>N,N-dimethyl-1,4-phenylenediamine + anthranilate + 2 NAD(+) = 2-(4-dimethylaminophenyl)diazenylbenzoate + 2 NADH + 2 H(+)</text>
        <dbReference type="Rhea" id="RHEA:55872"/>
        <dbReference type="ChEBI" id="CHEBI:15378"/>
        <dbReference type="ChEBI" id="CHEBI:15783"/>
        <dbReference type="ChEBI" id="CHEBI:16567"/>
        <dbReference type="ChEBI" id="CHEBI:57540"/>
        <dbReference type="ChEBI" id="CHEBI:57945"/>
        <dbReference type="ChEBI" id="CHEBI:71579"/>
        <dbReference type="EC" id="1.7.1.17"/>
    </reaction>
    <physiologicalReaction direction="right-to-left" evidence="5">
        <dbReference type="Rhea" id="RHEA:55874"/>
    </physiologicalReaction>
</comment>
<dbReference type="HAMAP" id="MF_01216">
    <property type="entry name" value="Azoreductase_type1"/>
    <property type="match status" value="1"/>
</dbReference>
<evidence type="ECO:0000313" key="9">
    <source>
        <dbReference type="Proteomes" id="UP001501169"/>
    </source>
</evidence>
<dbReference type="Pfam" id="PF02525">
    <property type="entry name" value="Flavodoxin_2"/>
    <property type="match status" value="1"/>
</dbReference>
<dbReference type="InterPro" id="IPR023048">
    <property type="entry name" value="NADH:quinone_OxRdtase_FMN_depd"/>
</dbReference>